<proteinExistence type="predicted"/>
<evidence type="ECO:0000259" key="6">
    <source>
        <dbReference type="Pfam" id="PF04862"/>
    </source>
</evidence>
<dbReference type="Gene3D" id="2.60.120.260">
    <property type="entry name" value="Galactose-binding domain-like"/>
    <property type="match status" value="1"/>
</dbReference>
<protein>
    <recommendedName>
        <fullName evidence="6">DUF642 domain-containing protein</fullName>
    </recommendedName>
</protein>
<accession>A0A0D6R558</accession>
<feature type="domain" description="DUF642" evidence="6">
    <location>
        <begin position="8"/>
        <end position="61"/>
    </location>
</feature>
<dbReference type="AlphaFoldDB" id="A0A0D6R558"/>
<dbReference type="FunFam" id="2.60.120.260:FF:000031">
    <property type="entry name" value="DUF642 family protein"/>
    <property type="match status" value="1"/>
</dbReference>
<dbReference type="InterPro" id="IPR052437">
    <property type="entry name" value="Pectin_Meth_Modulator"/>
</dbReference>
<reference evidence="7" key="1">
    <citation type="submission" date="2015-03" db="EMBL/GenBank/DDBJ databases">
        <title>A transcriptome of Araucaria cunninghamii, an australian fine timber species.</title>
        <authorList>
            <person name="Jing Yi C.J.Y."/>
            <person name="Yin San L.Y.S."/>
            <person name="Abdul Karim S.S."/>
            <person name="Wan Azmi N.N."/>
            <person name="Hercus R.R."/>
            <person name="Croft L.L."/>
        </authorList>
    </citation>
    <scope>NUCLEOTIDE SEQUENCE</scope>
    <source>
        <strain evidence="7">MI0301</strain>
        <tissue evidence="7">Leaf</tissue>
    </source>
</reference>
<keyword evidence="4" id="KW-0732">Signal</keyword>
<evidence type="ECO:0000313" key="7">
    <source>
        <dbReference type="EMBL" id="JAG97010.1"/>
    </source>
</evidence>
<organism evidence="7">
    <name type="scientific">Araucaria cunninghamii</name>
    <name type="common">Hoop pine</name>
    <name type="synonym">Moreton Bay pine</name>
    <dbReference type="NCBI Taxonomy" id="56994"/>
    <lineage>
        <taxon>Eukaryota</taxon>
        <taxon>Viridiplantae</taxon>
        <taxon>Streptophyta</taxon>
        <taxon>Embryophyta</taxon>
        <taxon>Tracheophyta</taxon>
        <taxon>Spermatophyta</taxon>
        <taxon>Pinopsida</taxon>
        <taxon>Pinidae</taxon>
        <taxon>Conifers II</taxon>
        <taxon>Araucariales</taxon>
        <taxon>Araucariaceae</taxon>
        <taxon>Araucaria</taxon>
    </lineage>
</organism>
<feature type="domain" description="DUF642" evidence="6">
    <location>
        <begin position="73"/>
        <end position="239"/>
    </location>
</feature>
<dbReference type="Pfam" id="PF04862">
    <property type="entry name" value="DUF642"/>
    <property type="match status" value="2"/>
</dbReference>
<sequence length="244" mass="26688">MSLFHPFFEEINIQTVYSSSGWDAYAWGFRAPSYLVKVIIHNPGVQEDPACGPVLDAVAIKEMFPPRFTKFNLVKNGDFEEGPYVFHNSSSGVLLPPSSADAVSPLPGWLVESLKVVKYVDAKHFVVPKGNGAVELCAGRESAIAQIVRTLPGKTYHLSFLVGDAGNKCVGKMMVQAFAANETAKVPFYSKGNGGFKTASLTFTAFARTTRITFFSEYYTMRSDDGVTFCGPVLDQVILTFSPR</sequence>
<dbReference type="EMBL" id="GCKF01035221">
    <property type="protein sequence ID" value="JAG97010.1"/>
    <property type="molecule type" value="Transcribed_RNA"/>
</dbReference>
<dbReference type="PANTHER" id="PTHR31265">
    <property type="entry name" value="OS02G0527500 PROTEIN-RELATED"/>
    <property type="match status" value="1"/>
</dbReference>
<dbReference type="InterPro" id="IPR006946">
    <property type="entry name" value="DGR2-like_dom"/>
</dbReference>
<evidence type="ECO:0000256" key="4">
    <source>
        <dbReference type="ARBA" id="ARBA00022729"/>
    </source>
</evidence>
<keyword evidence="5" id="KW-0325">Glycoprotein</keyword>
<evidence type="ECO:0000256" key="5">
    <source>
        <dbReference type="ARBA" id="ARBA00023180"/>
    </source>
</evidence>
<evidence type="ECO:0000256" key="3">
    <source>
        <dbReference type="ARBA" id="ARBA00022525"/>
    </source>
</evidence>
<comment type="subcellular location">
    <subcellularLocation>
        <location evidence="1">Cell envelope</location>
    </subcellularLocation>
    <subcellularLocation>
        <location evidence="2">Secreted</location>
    </subcellularLocation>
</comment>
<evidence type="ECO:0000256" key="2">
    <source>
        <dbReference type="ARBA" id="ARBA00004613"/>
    </source>
</evidence>
<keyword evidence="3" id="KW-0964">Secreted</keyword>
<evidence type="ECO:0000256" key="1">
    <source>
        <dbReference type="ARBA" id="ARBA00004196"/>
    </source>
</evidence>
<dbReference type="GO" id="GO:0005576">
    <property type="term" value="C:extracellular region"/>
    <property type="evidence" value="ECO:0007669"/>
    <property type="project" value="UniProtKB-SubCell"/>
</dbReference>
<name>A0A0D6R558_ARACU</name>